<feature type="compositionally biased region" description="Pro residues" evidence="1">
    <location>
        <begin position="98"/>
        <end position="114"/>
    </location>
</feature>
<proteinExistence type="predicted"/>
<reference evidence="2" key="1">
    <citation type="submission" date="2019-10" db="EMBL/GenBank/DDBJ databases">
        <authorList>
            <person name="Nor Muhammad N."/>
        </authorList>
    </citation>
    <scope>NUCLEOTIDE SEQUENCE</scope>
</reference>
<accession>A0A5K1K717</accession>
<feature type="compositionally biased region" description="Basic and acidic residues" evidence="1">
    <location>
        <begin position="154"/>
        <end position="164"/>
    </location>
</feature>
<feature type="compositionally biased region" description="Low complexity" evidence="1">
    <location>
        <begin position="1"/>
        <end position="22"/>
    </location>
</feature>
<evidence type="ECO:0000256" key="1">
    <source>
        <dbReference type="SAM" id="MobiDB-lite"/>
    </source>
</evidence>
<feature type="compositionally biased region" description="Basic residues" evidence="1">
    <location>
        <begin position="135"/>
        <end position="148"/>
    </location>
</feature>
<evidence type="ECO:0000313" key="2">
    <source>
        <dbReference type="EMBL" id="VWP01636.1"/>
    </source>
</evidence>
<feature type="compositionally biased region" description="Pro residues" evidence="1">
    <location>
        <begin position="73"/>
        <end position="82"/>
    </location>
</feature>
<dbReference type="EC" id="3.5.1.-" evidence="2"/>
<keyword evidence="2" id="KW-0378">Hydrolase</keyword>
<organism evidence="2">
    <name type="scientific">Ganoderma boninense</name>
    <dbReference type="NCBI Taxonomy" id="34458"/>
    <lineage>
        <taxon>Eukaryota</taxon>
        <taxon>Fungi</taxon>
        <taxon>Dikarya</taxon>
        <taxon>Basidiomycota</taxon>
        <taxon>Agaricomycotina</taxon>
        <taxon>Agaricomycetes</taxon>
        <taxon>Polyporales</taxon>
        <taxon>Polyporaceae</taxon>
        <taxon>Ganoderma</taxon>
    </lineage>
</organism>
<dbReference type="AlphaFoldDB" id="A0A5K1K717"/>
<sequence length="227" mass="25152">MQQAPSLTSDSSNASSASTLPTPIDPIQTPEFTDPFGTGSPSCMPEELGDEDSPVFAENPYMKRESPLLGESPPKPPSPPLAPHDALRLQIADRPMSPGSPPQPTLPLPSPGTPSPSFLVPSPRPQSFFASITGRPKRPRRARRRRSRQGQAAEDLHHRQQEQQRRVQNVVKWCESFGTLRKIETKEDGSLHVYWKDWEVADTVCRVQAQVVIKDVGRVSLAWSYIS</sequence>
<dbReference type="GO" id="GO:0016787">
    <property type="term" value="F:hydrolase activity"/>
    <property type="evidence" value="ECO:0007669"/>
    <property type="project" value="UniProtKB-KW"/>
</dbReference>
<gene>
    <name evidence="2" type="primary">P06618</name>
</gene>
<name>A0A5K1K717_9APHY</name>
<dbReference type="EMBL" id="LR729538">
    <property type="protein sequence ID" value="VWP01636.1"/>
    <property type="molecule type" value="Genomic_DNA"/>
</dbReference>
<feature type="region of interest" description="Disordered" evidence="1">
    <location>
        <begin position="1"/>
        <end position="164"/>
    </location>
</feature>
<protein>
    <submittedName>
        <fullName evidence="2">Indoleacetamide hydrolase (IAH) )</fullName>
        <ecNumber evidence="2">3.5.1.-</ecNumber>
    </submittedName>
</protein>